<dbReference type="RefSeq" id="WP_151442303.1">
    <property type="nucleotide sequence ID" value="NZ_CABVOU010000019.1"/>
</dbReference>
<evidence type="ECO:0000313" key="1">
    <source>
        <dbReference type="EMBL" id="VVZ94540.1"/>
    </source>
</evidence>
<dbReference type="Proteomes" id="UP000326725">
    <property type="component" value="Unassembled WGS sequence"/>
</dbReference>
<keyword evidence="1" id="KW-0560">Oxidoreductase</keyword>
<gene>
    <name evidence="1" type="primary">lcdH</name>
    <name evidence="1" type="ORF">HALO32_00593</name>
</gene>
<accession>A0A5K1I3B2</accession>
<reference evidence="1 2" key="1">
    <citation type="submission" date="2019-09" db="EMBL/GenBank/DDBJ databases">
        <authorList>
            <person name="Criscuolo A."/>
        </authorList>
    </citation>
    <scope>NUCLEOTIDE SEQUENCE [LARGE SCALE GENOMIC DNA]</scope>
    <source>
        <strain evidence="2">3(2)</strain>
    </source>
</reference>
<dbReference type="CDD" id="cd00586">
    <property type="entry name" value="4HBT"/>
    <property type="match status" value="1"/>
</dbReference>
<dbReference type="EC" id="1.1.1.108" evidence="1"/>
<dbReference type="InterPro" id="IPR029069">
    <property type="entry name" value="HotDog_dom_sf"/>
</dbReference>
<evidence type="ECO:0000313" key="2">
    <source>
        <dbReference type="Proteomes" id="UP000326725"/>
    </source>
</evidence>
<organism evidence="1 2">
    <name type="scientific">Halomonas lysinitropha</name>
    <dbReference type="NCBI Taxonomy" id="2607506"/>
    <lineage>
        <taxon>Bacteria</taxon>
        <taxon>Pseudomonadati</taxon>
        <taxon>Pseudomonadota</taxon>
        <taxon>Gammaproteobacteria</taxon>
        <taxon>Oceanospirillales</taxon>
        <taxon>Halomonadaceae</taxon>
        <taxon>Halomonas</taxon>
    </lineage>
</organism>
<dbReference type="GO" id="GO:0047728">
    <property type="term" value="F:carnitine 3-dehydrogenase activity"/>
    <property type="evidence" value="ECO:0007669"/>
    <property type="project" value="UniProtKB-EC"/>
</dbReference>
<name>A0A5K1I3B2_9GAMM</name>
<dbReference type="Gene3D" id="3.10.129.10">
    <property type="entry name" value="Hotdog Thioesterase"/>
    <property type="match status" value="1"/>
</dbReference>
<dbReference type="AlphaFoldDB" id="A0A5K1I3B2"/>
<protein>
    <submittedName>
        <fullName evidence="1">L-carnitine dehydrogenase</fullName>
        <ecNumber evidence="1">1.1.1.108</ecNumber>
    </submittedName>
</protein>
<dbReference type="EMBL" id="CABVOU010000019">
    <property type="protein sequence ID" value="VVZ94540.1"/>
    <property type="molecule type" value="Genomic_DNA"/>
</dbReference>
<proteinExistence type="predicted"/>
<dbReference type="SUPFAM" id="SSF54637">
    <property type="entry name" value="Thioesterase/thiol ester dehydrase-isomerase"/>
    <property type="match status" value="1"/>
</dbReference>
<sequence length="158" mass="17688">MTLLEIRVRPEWVDYNGHMNDAEYARVFSLAVEALMDRIGLDDAGRAQHGVTIYTLESHLCYRREAHEGQPLEATLTLLDRDAKRLHVFFELLDMEGNLLATSEQMLMGMGRESGRPAPLPKLVEDAIGAVPHAARDAWPELAGRTIGIRRGDPGWVV</sequence>
<keyword evidence="2" id="KW-1185">Reference proteome</keyword>
<dbReference type="Pfam" id="PF13279">
    <property type="entry name" value="4HBT_2"/>
    <property type="match status" value="1"/>
</dbReference>